<proteinExistence type="predicted"/>
<name>A0A7W8A0T2_9ACTN</name>
<dbReference type="AlphaFoldDB" id="A0A7W8A0T2"/>
<evidence type="ECO:0000313" key="2">
    <source>
        <dbReference type="EMBL" id="MBB5077446.1"/>
    </source>
</evidence>
<dbReference type="GO" id="GO:0016740">
    <property type="term" value="F:transferase activity"/>
    <property type="evidence" value="ECO:0007669"/>
    <property type="project" value="UniProtKB-KW"/>
</dbReference>
<dbReference type="RefSeq" id="WP_184961265.1">
    <property type="nucleotide sequence ID" value="NZ_JACHIN010000003.1"/>
</dbReference>
<comment type="caution">
    <text evidence="2">The sequence shown here is derived from an EMBL/GenBank/DDBJ whole genome shotgun (WGS) entry which is preliminary data.</text>
</comment>
<sequence length="60" mass="6407">MSTIQSAGAATWAPSRAPGWPREHHRERRGGRVSTIESKDIRKLIVACDAGMGSSASIMA</sequence>
<dbReference type="Gene3D" id="3.40.50.2300">
    <property type="match status" value="1"/>
</dbReference>
<gene>
    <name evidence="2" type="ORF">HNR40_002919</name>
</gene>
<reference evidence="2 3" key="1">
    <citation type="submission" date="2020-08" db="EMBL/GenBank/DDBJ databases">
        <title>Genomic Encyclopedia of Type Strains, Phase IV (KMG-IV): sequencing the most valuable type-strain genomes for metagenomic binning, comparative biology and taxonomic classification.</title>
        <authorList>
            <person name="Goeker M."/>
        </authorList>
    </citation>
    <scope>NUCLEOTIDE SEQUENCE [LARGE SCALE GENOMIC DNA]</scope>
    <source>
        <strain evidence="2 3">DSM 45385</strain>
    </source>
</reference>
<feature type="region of interest" description="Disordered" evidence="1">
    <location>
        <begin position="1"/>
        <end position="34"/>
    </location>
</feature>
<protein>
    <submittedName>
        <fullName evidence="2">Mannitol-specific phosphotransferase system IIBC component</fullName>
    </submittedName>
</protein>
<evidence type="ECO:0000313" key="3">
    <source>
        <dbReference type="Proteomes" id="UP000568380"/>
    </source>
</evidence>
<keyword evidence="3" id="KW-1185">Reference proteome</keyword>
<organism evidence="2 3">
    <name type="scientific">Nonomuraea endophytica</name>
    <dbReference type="NCBI Taxonomy" id="714136"/>
    <lineage>
        <taxon>Bacteria</taxon>
        <taxon>Bacillati</taxon>
        <taxon>Actinomycetota</taxon>
        <taxon>Actinomycetes</taxon>
        <taxon>Streptosporangiales</taxon>
        <taxon>Streptosporangiaceae</taxon>
        <taxon>Nonomuraea</taxon>
    </lineage>
</organism>
<evidence type="ECO:0000256" key="1">
    <source>
        <dbReference type="SAM" id="MobiDB-lite"/>
    </source>
</evidence>
<dbReference type="EMBL" id="JACHIN010000003">
    <property type="protein sequence ID" value="MBB5077446.1"/>
    <property type="molecule type" value="Genomic_DNA"/>
</dbReference>
<dbReference type="Proteomes" id="UP000568380">
    <property type="component" value="Unassembled WGS sequence"/>
</dbReference>
<accession>A0A7W8A0T2</accession>
<keyword evidence="2" id="KW-0808">Transferase</keyword>